<dbReference type="EMBL" id="FOJG01000001">
    <property type="protein sequence ID" value="SEW23387.1"/>
    <property type="molecule type" value="Genomic_DNA"/>
</dbReference>
<keyword evidence="4" id="KW-0408">Iron</keyword>
<keyword evidence="3" id="KW-0479">Metal-binding</keyword>
<evidence type="ECO:0000256" key="4">
    <source>
        <dbReference type="ARBA" id="ARBA00023004"/>
    </source>
</evidence>
<dbReference type="Gene3D" id="1.10.490.10">
    <property type="entry name" value="Globins"/>
    <property type="match status" value="1"/>
</dbReference>
<dbReference type="AlphaFoldDB" id="A0A1I0Q935"/>
<dbReference type="SUPFAM" id="SSF46458">
    <property type="entry name" value="Globin-like"/>
    <property type="match status" value="1"/>
</dbReference>
<dbReference type="InterPro" id="IPR009050">
    <property type="entry name" value="Globin-like_sf"/>
</dbReference>
<keyword evidence="2" id="KW-0349">Heme</keyword>
<dbReference type="Proteomes" id="UP000199310">
    <property type="component" value="Unassembled WGS sequence"/>
</dbReference>
<accession>A0A1I0Q935</accession>
<name>A0A1I0Q935_9BACT</name>
<keyword evidence="1" id="KW-0813">Transport</keyword>
<dbReference type="GO" id="GO:0020037">
    <property type="term" value="F:heme binding"/>
    <property type="evidence" value="ECO:0007669"/>
    <property type="project" value="InterPro"/>
</dbReference>
<dbReference type="GO" id="GO:0019825">
    <property type="term" value="F:oxygen binding"/>
    <property type="evidence" value="ECO:0007669"/>
    <property type="project" value="InterPro"/>
</dbReference>
<dbReference type="InterPro" id="IPR012292">
    <property type="entry name" value="Globin/Proto"/>
</dbReference>
<dbReference type="RefSeq" id="WP_143059092.1">
    <property type="nucleotide sequence ID" value="NZ_FOJG01000001.1"/>
</dbReference>
<proteinExistence type="predicted"/>
<dbReference type="CDD" id="cd08916">
    <property type="entry name" value="TrHb3_P"/>
    <property type="match status" value="1"/>
</dbReference>
<evidence type="ECO:0000313" key="6">
    <source>
        <dbReference type="Proteomes" id="UP000199310"/>
    </source>
</evidence>
<evidence type="ECO:0000256" key="3">
    <source>
        <dbReference type="ARBA" id="ARBA00022723"/>
    </source>
</evidence>
<dbReference type="OrthoDB" id="25954at2"/>
<evidence type="ECO:0000313" key="5">
    <source>
        <dbReference type="EMBL" id="SEW23387.1"/>
    </source>
</evidence>
<gene>
    <name evidence="5" type="ORF">SAMN04488122_1304</name>
</gene>
<protein>
    <submittedName>
        <fullName evidence="5">Hemoglobin</fullName>
    </submittedName>
</protein>
<dbReference type="Pfam" id="PF01152">
    <property type="entry name" value="Bac_globin"/>
    <property type="match status" value="1"/>
</dbReference>
<dbReference type="GO" id="GO:0046872">
    <property type="term" value="F:metal ion binding"/>
    <property type="evidence" value="ECO:0007669"/>
    <property type="project" value="UniProtKB-KW"/>
</dbReference>
<evidence type="ECO:0000256" key="2">
    <source>
        <dbReference type="ARBA" id="ARBA00022617"/>
    </source>
</evidence>
<dbReference type="InterPro" id="IPR001486">
    <property type="entry name" value="Hemoglobin_trunc"/>
</dbReference>
<dbReference type="STRING" id="29529.SAMN04488122_1304"/>
<sequence>MEKREIANRTDIALLVDSFYDKVKADDLIGYIFNDIAKVDWAKHLPTMYDFWEGLLLDGENYKGNAMAPHFKLNQLIPLQPQHFDRWLQLFEATVAENFTGDKAALAVTRARSIKGVMALKMDRINHPGKDQGIPLVNPGNKP</sequence>
<reference evidence="6" key="1">
    <citation type="submission" date="2016-10" db="EMBL/GenBank/DDBJ databases">
        <authorList>
            <person name="Varghese N."/>
            <person name="Submissions S."/>
        </authorList>
    </citation>
    <scope>NUCLEOTIDE SEQUENCE [LARGE SCALE GENOMIC DNA]</scope>
    <source>
        <strain evidence="6">DSM 3695</strain>
    </source>
</reference>
<organism evidence="5 6">
    <name type="scientific">Chitinophaga arvensicola</name>
    <dbReference type="NCBI Taxonomy" id="29529"/>
    <lineage>
        <taxon>Bacteria</taxon>
        <taxon>Pseudomonadati</taxon>
        <taxon>Bacteroidota</taxon>
        <taxon>Chitinophagia</taxon>
        <taxon>Chitinophagales</taxon>
        <taxon>Chitinophagaceae</taxon>
        <taxon>Chitinophaga</taxon>
    </lineage>
</organism>
<evidence type="ECO:0000256" key="1">
    <source>
        <dbReference type="ARBA" id="ARBA00022448"/>
    </source>
</evidence>
<keyword evidence="6" id="KW-1185">Reference proteome</keyword>